<dbReference type="PANTHER" id="PTHR10514:SF27">
    <property type="entry name" value="ANGIOTENSIN-CONVERTING ENZYME"/>
    <property type="match status" value="1"/>
</dbReference>
<evidence type="ECO:0000256" key="10">
    <source>
        <dbReference type="PIRSR" id="PIRSR601548-3"/>
    </source>
</evidence>
<comment type="cofactor">
    <cofactor evidence="1">
        <name>chloride</name>
        <dbReference type="ChEBI" id="CHEBI:17996"/>
    </cofactor>
</comment>
<proteinExistence type="inferred from homology"/>
<reference evidence="16" key="2">
    <citation type="submission" date="2025-08" db="UniProtKB">
        <authorList>
            <consortium name="Ensembl"/>
        </authorList>
    </citation>
    <scope>IDENTIFICATION</scope>
</reference>
<name>F6Z092_CIOIN</name>
<feature type="signal peptide" evidence="15">
    <location>
        <begin position="1"/>
        <end position="17"/>
    </location>
</feature>
<evidence type="ECO:0000256" key="5">
    <source>
        <dbReference type="ARBA" id="ARBA00023180"/>
    </source>
</evidence>
<protein>
    <recommendedName>
        <fullName evidence="14">Angiotensin-converting enzyme</fullName>
        <ecNumber evidence="14">3.4.-.-</ecNumber>
    </recommendedName>
</protein>
<dbReference type="EC" id="3.4.-.-" evidence="14"/>
<dbReference type="KEGG" id="cin:100177115"/>
<evidence type="ECO:0000313" key="16">
    <source>
        <dbReference type="Ensembl" id="ENSCINP00000015879.3"/>
    </source>
</evidence>
<feature type="binding site" evidence="12">
    <location>
        <position position="506"/>
    </location>
    <ligand>
        <name>Zn(2+)</name>
        <dbReference type="ChEBI" id="CHEBI:29105"/>
        <label>2</label>
        <note>catalytic</note>
    </ligand>
</feature>
<evidence type="ECO:0000256" key="12">
    <source>
        <dbReference type="PIRSR" id="PIRSR601548-8"/>
    </source>
</evidence>
<feature type="binding site" evidence="9">
    <location>
        <position position="619"/>
    </location>
    <ligand>
        <name>chloride</name>
        <dbReference type="ChEBI" id="CHEBI:17996"/>
        <label>1</label>
    </ligand>
</feature>
<dbReference type="InParanoid" id="F6Z092"/>
<reference evidence="16" key="3">
    <citation type="submission" date="2025-09" db="UniProtKB">
        <authorList>
            <consortium name="Ensembl"/>
        </authorList>
    </citation>
    <scope>IDENTIFICATION</scope>
</reference>
<feature type="binding site" evidence="12">
    <location>
        <position position="477"/>
    </location>
    <ligand>
        <name>Zn(2+)</name>
        <dbReference type="ChEBI" id="CHEBI:29105"/>
        <label>2</label>
        <note>catalytic</note>
    </ligand>
</feature>
<keyword evidence="14" id="KW-0121">Carboxypeptidase</keyword>
<dbReference type="HOGENOM" id="CLU_014364_3_0_1"/>
<dbReference type="Pfam" id="PF01401">
    <property type="entry name" value="Peptidase_M2"/>
    <property type="match status" value="1"/>
</dbReference>
<dbReference type="GeneTree" id="ENSGT00940000163600"/>
<comment type="similarity">
    <text evidence="2 13 14">Belongs to the peptidase M2 family.</text>
</comment>
<evidence type="ECO:0000256" key="8">
    <source>
        <dbReference type="PIRSR" id="PIRSR601548-11"/>
    </source>
</evidence>
<reference evidence="17" key="1">
    <citation type="journal article" date="2002" name="Science">
        <title>The draft genome of Ciona intestinalis: insights into chordate and vertebrate origins.</title>
        <authorList>
            <person name="Dehal P."/>
            <person name="Satou Y."/>
            <person name="Campbell R.K."/>
            <person name="Chapman J."/>
            <person name="Degnan B."/>
            <person name="De Tomaso A."/>
            <person name="Davidson B."/>
            <person name="Di Gregorio A."/>
            <person name="Gelpke M."/>
            <person name="Goodstein D.M."/>
            <person name="Harafuji N."/>
            <person name="Hastings K.E."/>
            <person name="Ho I."/>
            <person name="Hotta K."/>
            <person name="Huang W."/>
            <person name="Kawashima T."/>
            <person name="Lemaire P."/>
            <person name="Martinez D."/>
            <person name="Meinertzhagen I.A."/>
            <person name="Necula S."/>
            <person name="Nonaka M."/>
            <person name="Putnam N."/>
            <person name="Rash S."/>
            <person name="Saiga H."/>
            <person name="Satake M."/>
            <person name="Terry A."/>
            <person name="Yamada L."/>
            <person name="Wang H.G."/>
            <person name="Awazu S."/>
            <person name="Azumi K."/>
            <person name="Boore J."/>
            <person name="Branno M."/>
            <person name="Chin-Bow S."/>
            <person name="DeSantis R."/>
            <person name="Doyle S."/>
            <person name="Francino P."/>
            <person name="Keys D.N."/>
            <person name="Haga S."/>
            <person name="Hayashi H."/>
            <person name="Hino K."/>
            <person name="Imai K.S."/>
            <person name="Inaba K."/>
            <person name="Kano S."/>
            <person name="Kobayashi K."/>
            <person name="Kobayashi M."/>
            <person name="Lee B.I."/>
            <person name="Makabe K.W."/>
            <person name="Manohar C."/>
            <person name="Matassi G."/>
            <person name="Medina M."/>
            <person name="Mochizuki Y."/>
            <person name="Mount S."/>
            <person name="Morishita T."/>
            <person name="Miura S."/>
            <person name="Nakayama A."/>
            <person name="Nishizaka S."/>
            <person name="Nomoto H."/>
            <person name="Ohta F."/>
            <person name="Oishi K."/>
            <person name="Rigoutsos I."/>
            <person name="Sano M."/>
            <person name="Sasaki A."/>
            <person name="Sasakura Y."/>
            <person name="Shoguchi E."/>
            <person name="Shin-i T."/>
            <person name="Spagnuolo A."/>
            <person name="Stainier D."/>
            <person name="Suzuki M.M."/>
            <person name="Tassy O."/>
            <person name="Takatori N."/>
            <person name="Tokuoka M."/>
            <person name="Yagi K."/>
            <person name="Yoshizaki F."/>
            <person name="Wada S."/>
            <person name="Zhang C."/>
            <person name="Hyatt P.D."/>
            <person name="Larimer F."/>
            <person name="Detter C."/>
            <person name="Doggett N."/>
            <person name="Glavina T."/>
            <person name="Hawkins T."/>
            <person name="Richardson P."/>
            <person name="Lucas S."/>
            <person name="Kohara Y."/>
            <person name="Levine M."/>
            <person name="Satoh N."/>
            <person name="Rokhsar D.S."/>
        </authorList>
    </citation>
    <scope>NUCLEOTIDE SEQUENCE [LARGE SCALE GENOMIC DNA]</scope>
</reference>
<feature type="active site" description="Proton acceptor 2" evidence="8">
    <location>
        <position position="478"/>
    </location>
</feature>
<sequence>MRFVCFIVLIIATQCNGVYFDLEDFLEQWESEQVLTTYECSMCKRPDIKGSSPVITESDGLLRHNLKSDVTSDALTSVQGLDDGLDDVTASNDNEMTSQKAKDDFFDDMIGVSNIQDVQQGERDTSKIRKRSAETNQQAVSRFLRVFQDNLEKWRRKNGLAGFNRETNLTKHNTQIHTKVSLAFTNWLIKEQKAATKFRLNGLDCAQTRMIKSIRKTSSCKEPALRKEAVLKRNRITSIYSKAKVCRPNHPHKCLMYEPGLINLFAKSRNYSELVWAWKGWRDAIGPKIRTDWERIIQINNIGARENGYHDEGAYWRLNYELTDLQQVVNKLWDELRPFYLQLHSYVRYKLHQEYGNHVNLTGPIPANILGEIWAMSWLNIYDITKPYPNVNAFQVNKGMKEKNYTTHDLFVLADNFYQSIGLPAMPKTFWELSMFTRPKNRSVVCYASAWNLGHKTDVRVKMCAAVNANYLYTVHHEMGHCQYYLAYNEAQPPEFRAGANSGFHEAIGDTAALSVINPTHLKKLGILKEVDSNTKYQQNINFLLRRALEKVAFFPFSLSLENWRWDVFSGKITNKNLNAGWWEKKMKYQGIKPPVPRSEHDFDPGSKYHVTSGTPYIRYFVAHILEFQFYESLCKLAGHKGDLHLCDFQGSKVAGKKFRDMLAMGSSKHWSDTLHKLTGSCHMNAGSTLRFFKPLREWLEKENKRLGNKIGWD</sequence>
<dbReference type="Gene3D" id="1.10.1370.30">
    <property type="match status" value="2"/>
</dbReference>
<keyword evidence="14" id="KW-0482">Metalloprotease</keyword>
<evidence type="ECO:0000256" key="15">
    <source>
        <dbReference type="SAM" id="SignalP"/>
    </source>
</evidence>
<keyword evidence="5 7" id="KW-0325">Glycoprotein</keyword>
<keyword evidence="14" id="KW-0645">Protease</keyword>
<dbReference type="STRING" id="7719.ENSCINP00000015879"/>
<dbReference type="GO" id="GO:0008237">
    <property type="term" value="F:metallopeptidase activity"/>
    <property type="evidence" value="ECO:0000318"/>
    <property type="project" value="GO_Central"/>
</dbReference>
<dbReference type="GO" id="GO:0005615">
    <property type="term" value="C:extracellular space"/>
    <property type="evidence" value="ECO:0000318"/>
    <property type="project" value="GO_Central"/>
</dbReference>
<evidence type="ECO:0000256" key="1">
    <source>
        <dbReference type="ARBA" id="ARBA00001923"/>
    </source>
</evidence>
<dbReference type="AlphaFoldDB" id="F6Z092"/>
<feature type="glycosylation site" description="N-linked (GlcNAc...) asparagine" evidence="7">
    <location>
        <position position="168"/>
    </location>
</feature>
<dbReference type="GO" id="GO:0008241">
    <property type="term" value="F:peptidyl-dipeptidase activity"/>
    <property type="evidence" value="ECO:0007669"/>
    <property type="project" value="UniProtKB-EC"/>
</dbReference>
<dbReference type="SUPFAM" id="SSF55486">
    <property type="entry name" value="Metalloproteases ('zincins'), catalytic domain"/>
    <property type="match status" value="1"/>
</dbReference>
<keyword evidence="3 15" id="KW-0732">Signal</keyword>
<dbReference type="GO" id="GO:0006508">
    <property type="term" value="P:proteolysis"/>
    <property type="evidence" value="ECO:0007669"/>
    <property type="project" value="UniProtKB-KW"/>
</dbReference>
<feature type="active site" description="Proton acceptor 1" evidence="6">
    <location>
        <position position="478"/>
    </location>
</feature>
<keyword evidence="17" id="KW-1185">Reference proteome</keyword>
<dbReference type="GO" id="GO:0004180">
    <property type="term" value="F:carboxypeptidase activity"/>
    <property type="evidence" value="ECO:0007669"/>
    <property type="project" value="UniProtKB-KW"/>
</dbReference>
<evidence type="ECO:0000256" key="11">
    <source>
        <dbReference type="PIRSR" id="PIRSR601548-4"/>
    </source>
</evidence>
<evidence type="ECO:0000256" key="3">
    <source>
        <dbReference type="ARBA" id="ARBA00022729"/>
    </source>
</evidence>
<evidence type="ECO:0000256" key="6">
    <source>
        <dbReference type="PIRSR" id="PIRSR601548-1"/>
    </source>
</evidence>
<dbReference type="GeneID" id="100177115"/>
<dbReference type="GO" id="GO:0046872">
    <property type="term" value="F:metal ion binding"/>
    <property type="evidence" value="ECO:0007669"/>
    <property type="project" value="UniProtKB-KW"/>
</dbReference>
<feature type="disulfide bond" evidence="11">
    <location>
        <begin position="635"/>
        <end position="647"/>
    </location>
</feature>
<feature type="disulfide bond" evidence="11 13">
    <location>
        <begin position="446"/>
        <end position="464"/>
    </location>
</feature>
<dbReference type="Proteomes" id="UP000008144">
    <property type="component" value="Unassembled WGS sequence"/>
</dbReference>
<keyword evidence="4 11" id="KW-1015">Disulfide bond</keyword>
<dbReference type="PROSITE" id="PS52011">
    <property type="entry name" value="PEPTIDASE_M2"/>
    <property type="match status" value="1"/>
</dbReference>
<keyword evidence="10 14" id="KW-0862">Zinc</keyword>
<evidence type="ECO:0000256" key="14">
    <source>
        <dbReference type="RuleBase" id="RU361144"/>
    </source>
</evidence>
<evidence type="ECO:0000313" key="17">
    <source>
        <dbReference type="Proteomes" id="UP000008144"/>
    </source>
</evidence>
<evidence type="ECO:0000256" key="13">
    <source>
        <dbReference type="PROSITE-ProRule" id="PRU01355"/>
    </source>
</evidence>
<accession>A0A1W2WA83</accession>
<feature type="active site" description="Proton donor 1" evidence="6">
    <location>
        <position position="610"/>
    </location>
</feature>
<evidence type="ECO:0000256" key="4">
    <source>
        <dbReference type="ARBA" id="ARBA00023157"/>
    </source>
</evidence>
<dbReference type="Ensembl" id="ENSCINT00000015879.3">
    <property type="protein sequence ID" value="ENSCINP00000015879.3"/>
    <property type="gene ID" value="ENSCING00000007733.3"/>
</dbReference>
<comment type="caution">
    <text evidence="13">Lacks conserved residue(s) required for the propagation of feature annotation.</text>
</comment>
<feature type="binding site" evidence="10">
    <location>
        <position position="477"/>
    </location>
    <ligand>
        <name>Zn(2+)</name>
        <dbReference type="ChEBI" id="CHEBI:29105"/>
        <label>1</label>
        <note>catalytic</note>
    </ligand>
</feature>
<dbReference type="InterPro" id="IPR001548">
    <property type="entry name" value="Peptidase_M2"/>
</dbReference>
<dbReference type="CDD" id="cd06461">
    <property type="entry name" value="M2_ACE"/>
    <property type="match status" value="1"/>
</dbReference>
<comment type="cofactor">
    <cofactor evidence="14">
        <name>Zn(2+)</name>
        <dbReference type="ChEBI" id="CHEBI:29105"/>
    </cofactor>
    <text evidence="14">Binds 1 zinc ion per subunit.</text>
</comment>
<gene>
    <name evidence="16" type="primary">LOC100177115</name>
</gene>
<feature type="binding site" evidence="9">
    <location>
        <position position="320"/>
    </location>
    <ligand>
        <name>chloride</name>
        <dbReference type="ChEBI" id="CHEBI:17996"/>
        <label>1</label>
    </ligand>
</feature>
<dbReference type="PRINTS" id="PR00791">
    <property type="entry name" value="PEPDIPTASEA"/>
</dbReference>
<organism evidence="16 17">
    <name type="scientific">Ciona intestinalis</name>
    <name type="common">Transparent sea squirt</name>
    <name type="synonym">Ascidia intestinalis</name>
    <dbReference type="NCBI Taxonomy" id="7719"/>
    <lineage>
        <taxon>Eukaryota</taxon>
        <taxon>Metazoa</taxon>
        <taxon>Chordata</taxon>
        <taxon>Tunicata</taxon>
        <taxon>Ascidiacea</taxon>
        <taxon>Phlebobranchia</taxon>
        <taxon>Cionidae</taxon>
        <taxon>Ciona</taxon>
    </lineage>
</organism>
<keyword evidence="14" id="KW-0378">Hydrolase</keyword>
<feature type="binding site" evidence="10">
    <location>
        <position position="506"/>
    </location>
    <ligand>
        <name>Zn(2+)</name>
        <dbReference type="ChEBI" id="CHEBI:29105"/>
        <label>1</label>
        <note>catalytic</note>
    </ligand>
</feature>
<feature type="glycosylation site" description="N-linked (GlcNAc...) asparagine; partial" evidence="7">
    <location>
        <position position="249"/>
    </location>
</feature>
<evidence type="ECO:0000256" key="2">
    <source>
        <dbReference type="ARBA" id="ARBA00008139"/>
    </source>
</evidence>
<accession>F6Z092</accession>
<feature type="active site" description="Proton donor 2" evidence="8">
    <location>
        <position position="610"/>
    </location>
</feature>
<dbReference type="PANTHER" id="PTHR10514">
    <property type="entry name" value="ANGIOTENSIN-CONVERTING ENZYME"/>
    <property type="match status" value="1"/>
</dbReference>
<evidence type="ECO:0000256" key="9">
    <source>
        <dbReference type="PIRSR" id="PIRSR601548-2"/>
    </source>
</evidence>
<evidence type="ECO:0000256" key="7">
    <source>
        <dbReference type="PIRSR" id="PIRSR601548-10"/>
    </source>
</evidence>
<feature type="disulfide bond" evidence="11 13">
    <location>
        <begin position="246"/>
        <end position="254"/>
    </location>
</feature>
<feature type="chain" id="PRO_5014090464" description="Angiotensin-converting enzyme" evidence="15">
    <location>
        <begin position="18"/>
        <end position="714"/>
    </location>
</feature>
<dbReference type="OrthoDB" id="10029630at2759"/>
<feature type="glycosylation site" description="N-linked (GlcNAc...) (complex) asparagine" evidence="7">
    <location>
        <position position="186"/>
    </location>
</feature>
<keyword evidence="10 14" id="KW-0479">Metal-binding</keyword>
<dbReference type="OMA" id="HIWVEWR"/>
<feature type="binding site" evidence="10">
    <location>
        <position position="481"/>
    </location>
    <ligand>
        <name>Zn(2+)</name>
        <dbReference type="ChEBI" id="CHEBI:29105"/>
        <label>1</label>
        <note>catalytic</note>
    </ligand>
</feature>
<feature type="binding site" evidence="12">
    <location>
        <position position="481"/>
    </location>
    <ligand>
        <name>Zn(2+)</name>
        <dbReference type="ChEBI" id="CHEBI:29105"/>
        <label>2</label>
        <note>catalytic</note>
    </ligand>
</feature>
<dbReference type="GO" id="GO:0005886">
    <property type="term" value="C:plasma membrane"/>
    <property type="evidence" value="ECO:0000318"/>
    <property type="project" value="GO_Central"/>
</dbReference>